<gene>
    <name evidence="3" type="ORF">EHC69_04050</name>
    <name evidence="4" type="ORF">FVP01_17155</name>
    <name evidence="1" type="ORF">I7278_16325</name>
    <name evidence="2" type="ORF">QX249_27055</name>
</gene>
<sequence length="86" mass="9875">MNEIQTLHLHKKPAVMLAFFMSAINATKLSSLLQANLFPVLDHKHASLFKKKANDVFWGIYLKKLLTDLTQLRIMRAVPNDKATKR</sequence>
<dbReference type="AlphaFoldDB" id="A0A2R9VPJ4"/>
<dbReference type="EMBL" id="CP034298">
    <property type="protein sequence ID" value="QHH08577.1"/>
    <property type="molecule type" value="Genomic_DNA"/>
</dbReference>
<dbReference type="Proteomes" id="UP000321504">
    <property type="component" value="Unassembled WGS sequence"/>
</dbReference>
<dbReference type="OrthoDB" id="5906520at2"/>
<evidence type="ECO:0000313" key="1">
    <source>
        <dbReference type="EMBL" id="HAS6678373.1"/>
    </source>
</evidence>
<dbReference type="Proteomes" id="UP000856022">
    <property type="component" value="Unassembled WGS sequence"/>
</dbReference>
<reference evidence="1" key="1">
    <citation type="journal article" date="2018" name="Genome Biol.">
        <title>SKESA: strategic k-mer extension for scrupulous assemblies.</title>
        <authorList>
            <person name="Souvorov A."/>
            <person name="Agarwala R."/>
            <person name="Lipman D.J."/>
        </authorList>
    </citation>
    <scope>NUCLEOTIDE SEQUENCE</scope>
    <source>
        <strain evidence="1">1930</strain>
    </source>
</reference>
<dbReference type="EMBL" id="JAUHGG010000019">
    <property type="protein sequence ID" value="MDS1824290.1"/>
    <property type="molecule type" value="Genomic_DNA"/>
</dbReference>
<reference evidence="2" key="5">
    <citation type="submission" date="2023-06" db="EMBL/GenBank/DDBJ databases">
        <title>Genomic Diversity of Vibrio spp. and Metagenomic Analysis of Pathogens in Florida Gulf Coastal Waters Following Hurricane Ian.</title>
        <authorList>
            <person name="Brumfield K.D."/>
        </authorList>
    </citation>
    <scope>NUCLEOTIDE SEQUENCE</scope>
    <source>
        <strain evidence="2">WBS2B-138</strain>
    </source>
</reference>
<dbReference type="Proteomes" id="UP001253193">
    <property type="component" value="Unassembled WGS sequence"/>
</dbReference>
<evidence type="ECO:0000313" key="3">
    <source>
        <dbReference type="EMBL" id="QHH08577.1"/>
    </source>
</evidence>
<accession>A0A2R9VPJ4</accession>
<dbReference type="Proteomes" id="UP000464718">
    <property type="component" value="Chromosome i"/>
</dbReference>
<dbReference type="GeneID" id="1188231"/>
<evidence type="ECO:0000313" key="2">
    <source>
        <dbReference type="EMBL" id="MDS1824290.1"/>
    </source>
</evidence>
<protein>
    <submittedName>
        <fullName evidence="1">Uncharacterized protein</fullName>
    </submittedName>
</protein>
<evidence type="ECO:0000313" key="5">
    <source>
        <dbReference type="Proteomes" id="UP000321504"/>
    </source>
</evidence>
<reference evidence="4 5" key="3">
    <citation type="submission" date="2019-08" db="EMBL/GenBank/DDBJ databases">
        <title>Emerging of two pre-pandemic pathogenic O4:KUT lineages of Vibrio parahaemolyticus in coastal eastern China.</title>
        <authorList>
            <person name="Yu H."/>
        </authorList>
    </citation>
    <scope>NUCLEOTIDE SEQUENCE [LARGE SCALE GENOMIC DNA]</scope>
    <source>
        <strain evidence="4 5">HZ17-383</strain>
    </source>
</reference>
<dbReference type="EMBL" id="DACQKT010000008">
    <property type="protein sequence ID" value="HAS6678373.1"/>
    <property type="molecule type" value="Genomic_DNA"/>
</dbReference>
<dbReference type="RefSeq" id="WP_011105709.1">
    <property type="nucleotide sequence ID" value="NZ_CAJDZF010000030.1"/>
</dbReference>
<reference evidence="1" key="4">
    <citation type="submission" date="2019-12" db="EMBL/GenBank/DDBJ databases">
        <authorList>
            <consortium name="NCBI Pathogen Detection Project"/>
        </authorList>
    </citation>
    <scope>NUCLEOTIDE SEQUENCE</scope>
    <source>
        <strain evidence="1">1930</strain>
    </source>
</reference>
<evidence type="ECO:0000313" key="4">
    <source>
        <dbReference type="EMBL" id="TXN15677.1"/>
    </source>
</evidence>
<name>A0A2R9VPJ4_VIBPH</name>
<reference evidence="3 6" key="2">
    <citation type="submission" date="2018-12" db="EMBL/GenBank/DDBJ databases">
        <title>Genomic insights into the evolutionary origins and pathogenicity of five Vibrio parahaemolyticus strains isolated from the shrimp with acute hepatopancreatic necrosis disease (AHPND).</title>
        <authorList>
            <person name="Yang Q."/>
            <person name="Dong X."/>
            <person name="Xie G."/>
            <person name="Fu S."/>
            <person name="Zou P."/>
            <person name="Sun J."/>
            <person name="Wang Y."/>
            <person name="Huang J."/>
        </authorList>
    </citation>
    <scope>NUCLEOTIDE SEQUENCE [LARGE SCALE GENOMIC DNA]</scope>
    <source>
        <strain evidence="3 6">20160303005-1</strain>
    </source>
</reference>
<organism evidence="1">
    <name type="scientific">Vibrio parahaemolyticus</name>
    <dbReference type="NCBI Taxonomy" id="670"/>
    <lineage>
        <taxon>Bacteria</taxon>
        <taxon>Pseudomonadati</taxon>
        <taxon>Pseudomonadota</taxon>
        <taxon>Gammaproteobacteria</taxon>
        <taxon>Vibrionales</taxon>
        <taxon>Vibrionaceae</taxon>
        <taxon>Vibrio</taxon>
    </lineage>
</organism>
<evidence type="ECO:0000313" key="6">
    <source>
        <dbReference type="Proteomes" id="UP000464718"/>
    </source>
</evidence>
<proteinExistence type="predicted"/>
<dbReference type="EMBL" id="VRMQ01000003">
    <property type="protein sequence ID" value="TXN15677.1"/>
    <property type="molecule type" value="Genomic_DNA"/>
</dbReference>